<name>A0A7W8QRT2_9ACTN</name>
<reference evidence="5 6" key="1">
    <citation type="submission" date="2020-08" db="EMBL/GenBank/DDBJ databases">
        <title>Sequencing the genomes of 1000 actinobacteria strains.</title>
        <authorList>
            <person name="Klenk H.-P."/>
        </authorList>
    </citation>
    <scope>NUCLEOTIDE SEQUENCE [LARGE SCALE GENOMIC DNA]</scope>
    <source>
        <strain evidence="5 6">DSM 44551</strain>
    </source>
</reference>
<protein>
    <submittedName>
        <fullName evidence="5">Murein DD-endopeptidase MepM/ murein hydrolase activator NlpD</fullName>
    </submittedName>
</protein>
<dbReference type="Gene3D" id="2.70.70.10">
    <property type="entry name" value="Glucose Permease (Domain IIA)"/>
    <property type="match status" value="1"/>
</dbReference>
<organism evidence="5 6">
    <name type="scientific">Nocardiopsis composta</name>
    <dbReference type="NCBI Taxonomy" id="157465"/>
    <lineage>
        <taxon>Bacteria</taxon>
        <taxon>Bacillati</taxon>
        <taxon>Actinomycetota</taxon>
        <taxon>Actinomycetes</taxon>
        <taxon>Streptosporangiales</taxon>
        <taxon>Nocardiopsidaceae</taxon>
        <taxon>Nocardiopsis</taxon>
    </lineage>
</organism>
<feature type="transmembrane region" description="Helical" evidence="2">
    <location>
        <begin position="12"/>
        <end position="35"/>
    </location>
</feature>
<dbReference type="Pfam" id="PF01551">
    <property type="entry name" value="Peptidase_M23"/>
    <property type="match status" value="1"/>
</dbReference>
<keyword evidence="2" id="KW-0472">Membrane</keyword>
<feature type="compositionally biased region" description="Low complexity" evidence="1">
    <location>
        <begin position="605"/>
        <end position="614"/>
    </location>
</feature>
<evidence type="ECO:0000313" key="6">
    <source>
        <dbReference type="Proteomes" id="UP000572635"/>
    </source>
</evidence>
<dbReference type="SUPFAM" id="SSF51261">
    <property type="entry name" value="Duplicated hybrid motif"/>
    <property type="match status" value="1"/>
</dbReference>
<feature type="domain" description="M23ase beta-sheet core" evidence="3">
    <location>
        <begin position="472"/>
        <end position="574"/>
    </location>
</feature>
<evidence type="ECO:0000259" key="4">
    <source>
        <dbReference type="Pfam" id="PF26571"/>
    </source>
</evidence>
<feature type="region of interest" description="Disordered" evidence="1">
    <location>
        <begin position="37"/>
        <end position="73"/>
    </location>
</feature>
<dbReference type="PANTHER" id="PTHR21666">
    <property type="entry name" value="PEPTIDASE-RELATED"/>
    <property type="match status" value="1"/>
</dbReference>
<dbReference type="InterPro" id="IPR058593">
    <property type="entry name" value="ARB_07466-like_C"/>
</dbReference>
<dbReference type="GO" id="GO:0004222">
    <property type="term" value="F:metalloendopeptidase activity"/>
    <property type="evidence" value="ECO:0007669"/>
    <property type="project" value="TreeGrafter"/>
</dbReference>
<keyword evidence="5" id="KW-0378">Hydrolase</keyword>
<dbReference type="Pfam" id="PF26571">
    <property type="entry name" value="VldE"/>
    <property type="match status" value="1"/>
</dbReference>
<keyword evidence="6" id="KW-1185">Reference proteome</keyword>
<proteinExistence type="predicted"/>
<evidence type="ECO:0000256" key="1">
    <source>
        <dbReference type="SAM" id="MobiDB-lite"/>
    </source>
</evidence>
<dbReference type="CDD" id="cd12797">
    <property type="entry name" value="M23_peptidase"/>
    <property type="match status" value="1"/>
</dbReference>
<comment type="caution">
    <text evidence="5">The sequence shown here is derived from an EMBL/GenBank/DDBJ whole genome shotgun (WGS) entry which is preliminary data.</text>
</comment>
<sequence>MNSTDASRSRRRLVVLISAAVVVLLLVGVGVYGLVAGPRTTSDPPPARPSPTALGTTEQGPRELAPIPETDDPEEFARAVAEALFGWDTTSGLMPLDYTSVLLAVADPSGVEQASLASDIAGYLPNRETWVELRKYSTTQRLELTDVFVPEAWAEAESQAQPGQLAPGTIAYTVEGVRHRQGIWNDEATSSAHEVAFTIFLTCPPGGDPCYLLRLSVLDQPVVLVSVGLLVNPSAASCAAPGGSVQVGDVPDDLTSTTRDGEQIVLGKAELTHAATIIETGNATDGVGRDGIVIALMAALTESRMRMLANTSAYPESGEYPNDGDGSDHDSLGLFQMRPASGWGTVAELMDPDYQAAAFYGGRGGPNTGSPRGLLDIPGWEQMGKGEAAQAVEVSAFPDRYDNYEPVAEDILAALTGSGSASGDPGPARAPVLVGAEPVESARVVFPLPEGTWVPTSPFGPRTHPITGEQSFHTGSDFSAPDGTPILAAADGTVTVPEFSGGYGGLVVIEHRIDGKTMATAYAHSWEDGIHVAPGDTVRAGQHIADVGSSGMSTGPHLHFEVRDGGTDGEYIDPAKWLNDHDAADLDESDVTPPGQHEDCDTEQGTPGDPAPVDGDPDELVDDPTSGGQITVRTRSVYEQTLAAFPESTWACYSPRPGSKSEHPIGRACDVAFGNAIGQYPTPAQLEYGWRVTDWLQEHAEILGVEYLIWQGKIWSLARADEGWRDYSGGGMHDPSDVTGGHFDHLHITVREGA</sequence>
<dbReference type="Proteomes" id="UP000572635">
    <property type="component" value="Unassembled WGS sequence"/>
</dbReference>
<dbReference type="InterPro" id="IPR016047">
    <property type="entry name" value="M23ase_b-sheet_dom"/>
</dbReference>
<keyword evidence="2" id="KW-0812">Transmembrane</keyword>
<dbReference type="EMBL" id="JACHDB010000002">
    <property type="protein sequence ID" value="MBB5435334.1"/>
    <property type="molecule type" value="Genomic_DNA"/>
</dbReference>
<dbReference type="AlphaFoldDB" id="A0A7W8QRT2"/>
<gene>
    <name evidence="5" type="ORF">HDA36_005482</name>
</gene>
<dbReference type="PANTHER" id="PTHR21666:SF270">
    <property type="entry name" value="MUREIN HYDROLASE ACTIVATOR ENVC"/>
    <property type="match status" value="1"/>
</dbReference>
<evidence type="ECO:0000259" key="3">
    <source>
        <dbReference type="Pfam" id="PF01551"/>
    </source>
</evidence>
<dbReference type="InterPro" id="IPR011055">
    <property type="entry name" value="Dup_hybrid_motif"/>
</dbReference>
<evidence type="ECO:0000256" key="2">
    <source>
        <dbReference type="SAM" id="Phobius"/>
    </source>
</evidence>
<dbReference type="InterPro" id="IPR050570">
    <property type="entry name" value="Cell_wall_metabolism_enzyme"/>
</dbReference>
<accession>A0A7W8QRT2</accession>
<keyword evidence="2" id="KW-1133">Transmembrane helix</keyword>
<dbReference type="RefSeq" id="WP_221332504.1">
    <property type="nucleotide sequence ID" value="NZ_BAAAJD010000131.1"/>
</dbReference>
<evidence type="ECO:0000313" key="5">
    <source>
        <dbReference type="EMBL" id="MBB5435334.1"/>
    </source>
</evidence>
<feature type="domain" description="ARB-07466-like C-terminal" evidence="4">
    <location>
        <begin position="627"/>
        <end position="733"/>
    </location>
</feature>
<feature type="region of interest" description="Disordered" evidence="1">
    <location>
        <begin position="585"/>
        <end position="628"/>
    </location>
</feature>